<name>A0A6P5A8Q3_BRABE</name>
<accession>A0A6P5A8Q3</accession>
<keyword evidence="2" id="KW-1185">Reference proteome</keyword>
<reference evidence="3" key="1">
    <citation type="submission" date="2025-08" db="UniProtKB">
        <authorList>
            <consortium name="RefSeq"/>
        </authorList>
    </citation>
    <scope>IDENTIFICATION</scope>
    <source>
        <tissue evidence="3">Gonad</tissue>
    </source>
</reference>
<evidence type="ECO:0000313" key="2">
    <source>
        <dbReference type="Proteomes" id="UP000515135"/>
    </source>
</evidence>
<proteinExistence type="predicted"/>
<dbReference type="AlphaFoldDB" id="A0A6P5A8Q3"/>
<dbReference type="KEGG" id="bbel:109486581"/>
<dbReference type="GeneID" id="109486581"/>
<sequence length="148" mass="15752">MMLKAVFFGLAFAVMAQMTQAQNDTTITPTPTPASGQNGTACTALTDACKRQARAIVANITKLVPTILKGGKAIKDQIRALCSRFTGQARCFENAARSPVCQGIPDVVKRFDSITIPATCGGLRHLPNIALAFTAALAVMLVEKLHMF</sequence>
<protein>
    <submittedName>
        <fullName evidence="3">Uncharacterized protein LOC109486581</fullName>
    </submittedName>
</protein>
<organism evidence="2 3">
    <name type="scientific">Branchiostoma belcheri</name>
    <name type="common">Amphioxus</name>
    <dbReference type="NCBI Taxonomy" id="7741"/>
    <lineage>
        <taxon>Eukaryota</taxon>
        <taxon>Metazoa</taxon>
        <taxon>Chordata</taxon>
        <taxon>Cephalochordata</taxon>
        <taxon>Leptocardii</taxon>
        <taxon>Amphioxiformes</taxon>
        <taxon>Branchiostomatidae</taxon>
        <taxon>Branchiostoma</taxon>
    </lineage>
</organism>
<evidence type="ECO:0000256" key="1">
    <source>
        <dbReference type="SAM" id="SignalP"/>
    </source>
</evidence>
<gene>
    <name evidence="3" type="primary">LOC109486581</name>
</gene>
<dbReference type="OrthoDB" id="10025621at2759"/>
<feature type="chain" id="PRO_5028102833" evidence="1">
    <location>
        <begin position="22"/>
        <end position="148"/>
    </location>
</feature>
<keyword evidence="1" id="KW-0732">Signal</keyword>
<feature type="signal peptide" evidence="1">
    <location>
        <begin position="1"/>
        <end position="21"/>
    </location>
</feature>
<evidence type="ECO:0000313" key="3">
    <source>
        <dbReference type="RefSeq" id="XP_019645993.1"/>
    </source>
</evidence>
<dbReference type="Proteomes" id="UP000515135">
    <property type="component" value="Unplaced"/>
</dbReference>
<dbReference type="RefSeq" id="XP_019645993.1">
    <property type="nucleotide sequence ID" value="XM_019790434.1"/>
</dbReference>